<dbReference type="KEGG" id="vg:6369789"/>
<organism evidence="1 2">
    <name type="scientific">Ralstonia phage phiRSL1</name>
    <dbReference type="NCBI Taxonomy" id="1980924"/>
    <lineage>
        <taxon>Viruses</taxon>
        <taxon>Duplodnaviria</taxon>
        <taxon>Heunggongvirae</taxon>
        <taxon>Uroviricota</taxon>
        <taxon>Caudoviricetes</taxon>
        <taxon>Mieseafarmvirus</taxon>
        <taxon>Mieseafarmvirus RSL1</taxon>
    </lineage>
</organism>
<dbReference type="GeneID" id="6369789"/>
<keyword evidence="2" id="KW-1185">Reference proteome</keyword>
<name>B2ZY79_9CAUD</name>
<evidence type="ECO:0000313" key="1">
    <source>
        <dbReference type="EMBL" id="BAG41714.1"/>
    </source>
</evidence>
<protein>
    <submittedName>
        <fullName evidence="1">Uncharacterized protein</fullName>
    </submittedName>
</protein>
<dbReference type="EMBL" id="AB366653">
    <property type="protein sequence ID" value="BAG41714.1"/>
    <property type="molecule type" value="Genomic_DNA"/>
</dbReference>
<sequence length="52" mass="5868">MDFNVHFGQKPVIEYIDQIPLGRYKDLLLTSAGVAARLGTKPDLYVYDAPRT</sequence>
<evidence type="ECO:0000313" key="2">
    <source>
        <dbReference type="Proteomes" id="UP000001034"/>
    </source>
</evidence>
<dbReference type="RefSeq" id="YP_001950144.1">
    <property type="nucleotide sequence ID" value="NC_010811.2"/>
</dbReference>
<proteinExistence type="predicted"/>
<accession>B2ZY79</accession>
<reference evidence="1 2" key="1">
    <citation type="journal article" date="2010" name="Virology">
        <title>A jumbo phage infecting the phytopathogen Ralstonia solanacearum defines a new lineage of the Myoviridae family.</title>
        <authorList>
            <person name="Yamada T."/>
            <person name="Satoh S."/>
            <person name="Ishikawa H."/>
            <person name="Fujiwara A."/>
            <person name="Kawasaki T."/>
            <person name="Fujie M."/>
            <person name="Ogata H."/>
        </authorList>
    </citation>
    <scope>NUCLEOTIDE SEQUENCE [LARGE SCALE GENOMIC DNA]</scope>
</reference>
<dbReference type="Proteomes" id="UP000001034">
    <property type="component" value="Segment"/>
</dbReference>